<evidence type="ECO:0000313" key="1">
    <source>
        <dbReference type="EMBL" id="KAI7988497.1"/>
    </source>
</evidence>
<organism evidence="1 2">
    <name type="scientific">Camellia lanceoleosa</name>
    <dbReference type="NCBI Taxonomy" id="1840588"/>
    <lineage>
        <taxon>Eukaryota</taxon>
        <taxon>Viridiplantae</taxon>
        <taxon>Streptophyta</taxon>
        <taxon>Embryophyta</taxon>
        <taxon>Tracheophyta</taxon>
        <taxon>Spermatophyta</taxon>
        <taxon>Magnoliopsida</taxon>
        <taxon>eudicotyledons</taxon>
        <taxon>Gunneridae</taxon>
        <taxon>Pentapetalae</taxon>
        <taxon>asterids</taxon>
        <taxon>Ericales</taxon>
        <taxon>Theaceae</taxon>
        <taxon>Camellia</taxon>
    </lineage>
</organism>
<protein>
    <submittedName>
        <fullName evidence="1">Aspartyl protease family protein</fullName>
    </submittedName>
</protein>
<accession>A0ACC0FI96</accession>
<sequence>MPHLNVEKVFRTSRLRQNSPPPTPRPPPPSLRSRASQLAAPTTSPQSDSEPPKDSTVFCYKQKQPIFDPSQLSSATNTPPLCSTNTCVYGIGYIDGSTSQGFFASETLTLTPSDVFPNFLFGCGENNQGVFAGDAGFIGLGRSRLSLVSQISSKYGNYFSYCLPSTPSCTGFLTFGKGGRSSAGSSLQFAPLLSKSKDPSSYYVDIIGIKVGGKTLSISQSVFKTPGSIIDSGTVITRLPPAAYDALKTAFRQHMTQYRLAKPMSGFDICYHVKKNTTLKIPSISFVFGGNIEVGSWGLAIEVVLNLA</sequence>
<dbReference type="Proteomes" id="UP001060215">
    <property type="component" value="Chromosome 14"/>
</dbReference>
<dbReference type="EMBL" id="CM045771">
    <property type="protein sequence ID" value="KAI7988497.1"/>
    <property type="molecule type" value="Genomic_DNA"/>
</dbReference>
<keyword evidence="2" id="KW-1185">Reference proteome</keyword>
<keyword evidence="1" id="KW-0645">Protease</keyword>
<comment type="caution">
    <text evidence="1">The sequence shown here is derived from an EMBL/GenBank/DDBJ whole genome shotgun (WGS) entry which is preliminary data.</text>
</comment>
<keyword evidence="1" id="KW-0378">Hydrolase</keyword>
<reference evidence="1 2" key="1">
    <citation type="journal article" date="2022" name="Plant J.">
        <title>Chromosome-level genome of Camellia lanceoleosa provides a valuable resource for understanding genome evolution and self-incompatibility.</title>
        <authorList>
            <person name="Gong W."/>
            <person name="Xiao S."/>
            <person name="Wang L."/>
            <person name="Liao Z."/>
            <person name="Chang Y."/>
            <person name="Mo W."/>
            <person name="Hu G."/>
            <person name="Li W."/>
            <person name="Zhao G."/>
            <person name="Zhu H."/>
            <person name="Hu X."/>
            <person name="Ji K."/>
            <person name="Xiang X."/>
            <person name="Song Q."/>
            <person name="Yuan D."/>
            <person name="Jin S."/>
            <person name="Zhang L."/>
        </authorList>
    </citation>
    <scope>NUCLEOTIDE SEQUENCE [LARGE SCALE GENOMIC DNA]</scope>
    <source>
        <strain evidence="1">SQ_2022a</strain>
    </source>
</reference>
<gene>
    <name evidence="1" type="ORF">LOK49_LG13G02816</name>
</gene>
<proteinExistence type="predicted"/>
<name>A0ACC0FI96_9ERIC</name>
<evidence type="ECO:0000313" key="2">
    <source>
        <dbReference type="Proteomes" id="UP001060215"/>
    </source>
</evidence>